<accession>A0A1X7M3V9</accession>
<evidence type="ECO:0000313" key="3">
    <source>
        <dbReference type="Proteomes" id="UP000193228"/>
    </source>
</evidence>
<dbReference type="Proteomes" id="UP000193228">
    <property type="component" value="Unassembled WGS sequence"/>
</dbReference>
<dbReference type="AlphaFoldDB" id="A0A1X7M3V9"/>
<gene>
    <name evidence="2" type="ORF">SAMN06265784_117109</name>
</gene>
<feature type="region of interest" description="Disordered" evidence="1">
    <location>
        <begin position="1"/>
        <end position="27"/>
    </location>
</feature>
<reference evidence="3" key="1">
    <citation type="submission" date="2017-04" db="EMBL/GenBank/DDBJ databases">
        <authorList>
            <person name="Varghese N."/>
            <person name="Submissions S."/>
        </authorList>
    </citation>
    <scope>NUCLEOTIDE SEQUENCE [LARGE SCALE GENOMIC DNA]</scope>
    <source>
        <strain evidence="3">LMG 29540</strain>
    </source>
</reference>
<sequence>MRSDDTAVEFAQPQPLASAPLDGAGKDRPQRLARTLTRVAFCFAWFFGLEPFLAAPADDAPARHSQRSP</sequence>
<evidence type="ECO:0000313" key="2">
    <source>
        <dbReference type="EMBL" id="SMG60741.1"/>
    </source>
</evidence>
<keyword evidence="3" id="KW-1185">Reference proteome</keyword>
<proteinExistence type="predicted"/>
<evidence type="ECO:0000256" key="1">
    <source>
        <dbReference type="SAM" id="MobiDB-lite"/>
    </source>
</evidence>
<organism evidence="2 3">
    <name type="scientific">Paraburkholderia susongensis</name>
    <dbReference type="NCBI Taxonomy" id="1515439"/>
    <lineage>
        <taxon>Bacteria</taxon>
        <taxon>Pseudomonadati</taxon>
        <taxon>Pseudomonadota</taxon>
        <taxon>Betaproteobacteria</taxon>
        <taxon>Burkholderiales</taxon>
        <taxon>Burkholderiaceae</taxon>
        <taxon>Paraburkholderia</taxon>
    </lineage>
</organism>
<dbReference type="EMBL" id="FXAT01000017">
    <property type="protein sequence ID" value="SMG60741.1"/>
    <property type="molecule type" value="Genomic_DNA"/>
</dbReference>
<name>A0A1X7M3V9_9BURK</name>
<protein>
    <submittedName>
        <fullName evidence="2">Uncharacterized protein</fullName>
    </submittedName>
</protein>